<comment type="similarity">
    <text evidence="1">Belongs to the metallo-dependent hydrolases superfamily.</text>
</comment>
<organism evidence="3 4">
    <name type="scientific">Aquicoccus porphyridii</name>
    <dbReference type="NCBI Taxonomy" id="1852029"/>
    <lineage>
        <taxon>Bacteria</taxon>
        <taxon>Pseudomonadati</taxon>
        <taxon>Pseudomonadota</taxon>
        <taxon>Alphaproteobacteria</taxon>
        <taxon>Rhodobacterales</taxon>
        <taxon>Paracoccaceae</taxon>
        <taxon>Aquicoccus</taxon>
    </lineage>
</organism>
<dbReference type="PANTHER" id="PTHR43569">
    <property type="entry name" value="AMIDOHYDROLASE"/>
    <property type="match status" value="1"/>
</dbReference>
<dbReference type="GO" id="GO:0016787">
    <property type="term" value="F:hydrolase activity"/>
    <property type="evidence" value="ECO:0007669"/>
    <property type="project" value="UniProtKB-KW"/>
</dbReference>
<keyword evidence="4" id="KW-1185">Reference proteome</keyword>
<dbReference type="PANTHER" id="PTHR43569:SF1">
    <property type="entry name" value="BLL3371 PROTEIN"/>
    <property type="match status" value="1"/>
</dbReference>
<keyword evidence="3" id="KW-0378">Hydrolase</keyword>
<dbReference type="Pfam" id="PF04909">
    <property type="entry name" value="Amidohydro_2"/>
    <property type="match status" value="1"/>
</dbReference>
<evidence type="ECO:0000256" key="1">
    <source>
        <dbReference type="ARBA" id="ARBA00038310"/>
    </source>
</evidence>
<evidence type="ECO:0000313" key="3">
    <source>
        <dbReference type="EMBL" id="KAA0920765.1"/>
    </source>
</evidence>
<feature type="domain" description="Amidohydrolase-related" evidence="2">
    <location>
        <begin position="27"/>
        <end position="334"/>
    </location>
</feature>
<dbReference type="EMBL" id="VINQ01000001">
    <property type="protein sequence ID" value="KAA0920765.1"/>
    <property type="molecule type" value="Genomic_DNA"/>
</dbReference>
<dbReference type="Proteomes" id="UP000325291">
    <property type="component" value="Unassembled WGS sequence"/>
</dbReference>
<dbReference type="AlphaFoldDB" id="A0A5A9ZVU9"/>
<dbReference type="RefSeq" id="WP_111362205.1">
    <property type="nucleotide sequence ID" value="NZ_VINQ01000001.1"/>
</dbReference>
<dbReference type="InterPro" id="IPR052350">
    <property type="entry name" value="Metallo-dep_Lactonases"/>
</dbReference>
<evidence type="ECO:0000313" key="4">
    <source>
        <dbReference type="Proteomes" id="UP000325291"/>
    </source>
</evidence>
<reference evidence="3 4" key="1">
    <citation type="submission" date="2019-07" db="EMBL/GenBank/DDBJ databases">
        <title>Aquicoccus porphyridii gen. nov., sp. nov., isolated from a small marine red alga, Porphyridium marinum.</title>
        <authorList>
            <person name="Liu L."/>
        </authorList>
    </citation>
    <scope>NUCLEOTIDE SEQUENCE [LARGE SCALE GENOMIC DNA]</scope>
    <source>
        <strain evidence="3 4">L1 8-17</strain>
    </source>
</reference>
<gene>
    <name evidence="3" type="ORF">FLO80_00900</name>
</gene>
<dbReference type="InterPro" id="IPR006680">
    <property type="entry name" value="Amidohydro-rel"/>
</dbReference>
<dbReference type="SUPFAM" id="SSF51556">
    <property type="entry name" value="Metallo-dependent hydrolases"/>
    <property type="match status" value="1"/>
</dbReference>
<sequence length="335" mass="37631">MRFPKDLNDWHAQIDEPIIDPAREITDPHHHLWPERLGSSYELADLWADTQSGHNVTRTVFIECGAGYTRGDPDPMAPIAESHYVQAIADTAAKTPHKAQIAAIVAHADLRLSPDTLNTVLDAHQSASPLFRGIRHAGAWDEEREKFMFQGQPVPHLYLDPDFQRGVATLGERGLTYDTWHFHPQNAEFLALVRACPDTTIILNHFGTPLGTHRFAGQREARFAEWQREMAQIAECPNVVAKLGGLAMPVNGFGWDGRALPPTSDEIVTAQAHYYHHMIDCFGPERCMFESNFPVDKLSVGYVTYWNAMKKLAARYDSATQDALFKSTADRIYAL</sequence>
<dbReference type="Gene3D" id="3.20.20.140">
    <property type="entry name" value="Metal-dependent hydrolases"/>
    <property type="match status" value="1"/>
</dbReference>
<comment type="caution">
    <text evidence="3">The sequence shown here is derived from an EMBL/GenBank/DDBJ whole genome shotgun (WGS) entry which is preliminary data.</text>
</comment>
<accession>A0A5A9ZVU9</accession>
<proteinExistence type="inferred from homology"/>
<dbReference type="InterPro" id="IPR032466">
    <property type="entry name" value="Metal_Hydrolase"/>
</dbReference>
<name>A0A5A9ZVU9_9RHOB</name>
<evidence type="ECO:0000259" key="2">
    <source>
        <dbReference type="Pfam" id="PF04909"/>
    </source>
</evidence>
<protein>
    <submittedName>
        <fullName evidence="3">Amidohydrolase family protein</fullName>
    </submittedName>
</protein>